<accession>A0A0A8ZPG3</accession>
<evidence type="ECO:0000313" key="1">
    <source>
        <dbReference type="EMBL" id="JAD38610.1"/>
    </source>
</evidence>
<dbReference type="AlphaFoldDB" id="A0A0A8ZPG3"/>
<organism evidence="1">
    <name type="scientific">Arundo donax</name>
    <name type="common">Giant reed</name>
    <name type="synonym">Donax arundinaceus</name>
    <dbReference type="NCBI Taxonomy" id="35708"/>
    <lineage>
        <taxon>Eukaryota</taxon>
        <taxon>Viridiplantae</taxon>
        <taxon>Streptophyta</taxon>
        <taxon>Embryophyta</taxon>
        <taxon>Tracheophyta</taxon>
        <taxon>Spermatophyta</taxon>
        <taxon>Magnoliopsida</taxon>
        <taxon>Liliopsida</taxon>
        <taxon>Poales</taxon>
        <taxon>Poaceae</taxon>
        <taxon>PACMAD clade</taxon>
        <taxon>Arundinoideae</taxon>
        <taxon>Arundineae</taxon>
        <taxon>Arundo</taxon>
    </lineage>
</organism>
<protein>
    <submittedName>
        <fullName evidence="1">Uncharacterized protein</fullName>
    </submittedName>
</protein>
<sequence length="69" mass="7972">MFLVTFLLGDHSINKKQVGVYKVANTILIWLNFISNSYYKFDDMDKIIKTIGTPNICMSFLTLHGNTRK</sequence>
<reference evidence="1" key="2">
    <citation type="journal article" date="2015" name="Data Brief">
        <title>Shoot transcriptome of the giant reed, Arundo donax.</title>
        <authorList>
            <person name="Barrero R.A."/>
            <person name="Guerrero F.D."/>
            <person name="Moolhuijzen P."/>
            <person name="Goolsby J.A."/>
            <person name="Tidwell J."/>
            <person name="Bellgard S.E."/>
            <person name="Bellgard M.I."/>
        </authorList>
    </citation>
    <scope>NUCLEOTIDE SEQUENCE</scope>
    <source>
        <tissue evidence="1">Shoot tissue taken approximately 20 cm above the soil surface</tissue>
    </source>
</reference>
<name>A0A0A8ZPG3_ARUDO</name>
<proteinExistence type="predicted"/>
<reference evidence="1" key="1">
    <citation type="submission" date="2014-09" db="EMBL/GenBank/DDBJ databases">
        <authorList>
            <person name="Magalhaes I.L.F."/>
            <person name="Oliveira U."/>
            <person name="Santos F.R."/>
            <person name="Vidigal T.H.D.A."/>
            <person name="Brescovit A.D."/>
            <person name="Santos A.J."/>
        </authorList>
    </citation>
    <scope>NUCLEOTIDE SEQUENCE</scope>
    <source>
        <tissue evidence="1">Shoot tissue taken approximately 20 cm above the soil surface</tissue>
    </source>
</reference>
<dbReference type="EMBL" id="GBRH01259285">
    <property type="protein sequence ID" value="JAD38610.1"/>
    <property type="molecule type" value="Transcribed_RNA"/>
</dbReference>